<keyword evidence="4" id="KW-1185">Reference proteome</keyword>
<dbReference type="AlphaFoldDB" id="A0A2K1QTZ7"/>
<dbReference type="CDD" id="cd16018">
    <property type="entry name" value="Enpp"/>
    <property type="match status" value="1"/>
</dbReference>
<feature type="compositionally biased region" description="Basic and acidic residues" evidence="1">
    <location>
        <begin position="30"/>
        <end position="45"/>
    </location>
</feature>
<name>A0A2K1QTZ7_9PEZI</name>
<dbReference type="Proteomes" id="UP000243797">
    <property type="component" value="Unassembled WGS sequence"/>
</dbReference>
<keyword evidence="2" id="KW-0472">Membrane</keyword>
<feature type="compositionally biased region" description="Basic and acidic residues" evidence="1">
    <location>
        <begin position="628"/>
        <end position="641"/>
    </location>
</feature>
<evidence type="ECO:0000313" key="4">
    <source>
        <dbReference type="Proteomes" id="UP000243797"/>
    </source>
</evidence>
<dbReference type="FunFam" id="3.30.1360.180:FF:000003">
    <property type="entry name" value="Type I phosphodiesterase/nucleotide pyrophosphatase family protein"/>
    <property type="match status" value="1"/>
</dbReference>
<dbReference type="OrthoDB" id="415411at2759"/>
<evidence type="ECO:0000256" key="2">
    <source>
        <dbReference type="SAM" id="Phobius"/>
    </source>
</evidence>
<dbReference type="Gene3D" id="3.30.1360.180">
    <property type="match status" value="1"/>
</dbReference>
<feature type="compositionally biased region" description="Basic and acidic residues" evidence="1">
    <location>
        <begin position="670"/>
        <end position="680"/>
    </location>
</feature>
<dbReference type="PANTHER" id="PTHR10151:SF120">
    <property type="entry name" value="BIS(5'-ADENOSYL)-TRIPHOSPHATASE"/>
    <property type="match status" value="1"/>
</dbReference>
<comment type="caution">
    <text evidence="3">The sequence shown here is derived from an EMBL/GenBank/DDBJ whole genome shotgun (WGS) entry which is preliminary data.</text>
</comment>
<feature type="compositionally biased region" description="Basic and acidic residues" evidence="1">
    <location>
        <begin position="66"/>
        <end position="76"/>
    </location>
</feature>
<sequence length="761" mass="85021">MSNRGFDIDRPRDSLEVTRNSLDFQGGGRYSEDDRNILDNEKEVEQLLSGHEASPGKLKQFFARGTPKDDPVEITRKERRKYRREARQSNRMSRRRMGRDEAIELMHDMEDGANRSSTDVSDSSSDSDKAELTKPASLRTSRFARMTTLHLIILTSFLALLYGAYLTSHRPSRHYTPLTLSNGTSLFAPTTLLISLDGFRADFLNRGLTPHLNALIRSGVSPPHMLPSFPSVTFPNHFTLVTGRYPESHGVVGNTFWDPELQEEFYYTDPDRSMFPRFWLAEPIWSLAERSGVESAIHMWPGSEAHLGVEPTFMDRFNGEEELGKKVERVLGLLDLPGKEEGETGGGQKRPQLLAMYVPNVDADGHKYGPNSTEIRGTISKVDAMVGEIVRGLGERNLTKIVNVVIVSDHGMATTSTERLVQLDDIIDMGLIEHQDGWPLYGLRPKEGVDLQGLYKTLKEEAAKMEGFEVYLRDLDMPERYHFSKSHRIAPLWIVPKAGWAIVTRKDIDVKQAKANGTIYQPRGVHGYDHEHPLMRAIFIAHGPAFPHEGGSRLKPFQNIEVYGLVCDSLGLERSPNNGTLRLPLTTDGMHENIGEGPEEEDLPSSGVEAADSKDTPDLETLPTFGDGSDKEESGWEHLGELPKTGGTGNPESSKVDDLETMPTFGNDVNKSDDIPDDMEKMPTSIEEAAKQNQEGDDLERKKSWWKWFKEKVEQVKDWASTTITGQNSTKVDEMPVPDRPVLVKTTSAEVIAGEATPAVG</sequence>
<dbReference type="EMBL" id="NKHZ01000039">
    <property type="protein sequence ID" value="PNS18532.1"/>
    <property type="molecule type" value="Genomic_DNA"/>
</dbReference>
<feature type="compositionally biased region" description="Basic and acidic residues" evidence="1">
    <location>
        <begin position="98"/>
        <end position="113"/>
    </location>
</feature>
<dbReference type="Pfam" id="PF01663">
    <property type="entry name" value="Phosphodiest"/>
    <property type="match status" value="1"/>
</dbReference>
<protein>
    <recommendedName>
        <fullName evidence="5">Pyrophosphatase/phosphodiesterase</fullName>
    </recommendedName>
</protein>
<dbReference type="InterPro" id="IPR002591">
    <property type="entry name" value="Phosphodiest/P_Trfase"/>
</dbReference>
<evidence type="ECO:0008006" key="5">
    <source>
        <dbReference type="Google" id="ProtNLM"/>
    </source>
</evidence>
<dbReference type="Gene3D" id="3.40.720.10">
    <property type="entry name" value="Alkaline Phosphatase, subunit A"/>
    <property type="match status" value="1"/>
</dbReference>
<feature type="transmembrane region" description="Helical" evidence="2">
    <location>
        <begin position="143"/>
        <end position="165"/>
    </location>
</feature>
<dbReference type="STRING" id="2082308.A0A2K1QTZ7"/>
<proteinExistence type="predicted"/>
<dbReference type="PANTHER" id="PTHR10151">
    <property type="entry name" value="ECTONUCLEOTIDE PYROPHOSPHATASE/PHOSPHODIESTERASE"/>
    <property type="match status" value="1"/>
</dbReference>
<dbReference type="SUPFAM" id="SSF53649">
    <property type="entry name" value="Alkaline phosphatase-like"/>
    <property type="match status" value="1"/>
</dbReference>
<keyword evidence="2" id="KW-0812">Transmembrane</keyword>
<dbReference type="InterPro" id="IPR017850">
    <property type="entry name" value="Alkaline_phosphatase_core_sf"/>
</dbReference>
<organism evidence="3 4">
    <name type="scientific">Sphaceloma murrayae</name>
    <dbReference type="NCBI Taxonomy" id="2082308"/>
    <lineage>
        <taxon>Eukaryota</taxon>
        <taxon>Fungi</taxon>
        <taxon>Dikarya</taxon>
        <taxon>Ascomycota</taxon>
        <taxon>Pezizomycotina</taxon>
        <taxon>Dothideomycetes</taxon>
        <taxon>Dothideomycetidae</taxon>
        <taxon>Myriangiales</taxon>
        <taxon>Elsinoaceae</taxon>
        <taxon>Sphaceloma</taxon>
    </lineage>
</organism>
<dbReference type="GO" id="GO:0017111">
    <property type="term" value="F:ribonucleoside triphosphate phosphatase activity"/>
    <property type="evidence" value="ECO:0007669"/>
    <property type="project" value="TreeGrafter"/>
</dbReference>
<feature type="region of interest" description="Disordered" evidence="1">
    <location>
        <begin position="1"/>
        <end position="134"/>
    </location>
</feature>
<evidence type="ECO:0000256" key="1">
    <source>
        <dbReference type="SAM" id="MobiDB-lite"/>
    </source>
</evidence>
<feature type="compositionally biased region" description="Basic and acidic residues" evidence="1">
    <location>
        <begin position="1"/>
        <end position="16"/>
    </location>
</feature>
<reference evidence="3 4" key="1">
    <citation type="submission" date="2017-06" db="EMBL/GenBank/DDBJ databases">
        <title>Draft genome sequence of a variant of Elsinoe murrayae.</title>
        <authorList>
            <person name="Cheng Q."/>
        </authorList>
    </citation>
    <scope>NUCLEOTIDE SEQUENCE [LARGE SCALE GENOMIC DNA]</scope>
    <source>
        <strain evidence="3 4">CQ-2017a</strain>
    </source>
</reference>
<keyword evidence="2" id="KW-1133">Transmembrane helix</keyword>
<dbReference type="FunCoup" id="A0A2K1QTZ7">
    <property type="interactions" value="193"/>
</dbReference>
<evidence type="ECO:0000313" key="3">
    <source>
        <dbReference type="EMBL" id="PNS18532.1"/>
    </source>
</evidence>
<dbReference type="GO" id="GO:0047429">
    <property type="term" value="F:nucleoside triphosphate diphosphatase activity"/>
    <property type="evidence" value="ECO:0007669"/>
    <property type="project" value="TreeGrafter"/>
</dbReference>
<gene>
    <name evidence="3" type="ORF">CAC42_5071</name>
</gene>
<dbReference type="GO" id="GO:0009141">
    <property type="term" value="P:nucleoside triphosphate metabolic process"/>
    <property type="evidence" value="ECO:0007669"/>
    <property type="project" value="TreeGrafter"/>
</dbReference>
<dbReference type="InParanoid" id="A0A2K1QTZ7"/>
<accession>A0A2K1QTZ7</accession>
<feature type="region of interest" description="Disordered" evidence="1">
    <location>
        <begin position="576"/>
        <end position="680"/>
    </location>
</feature>